<feature type="non-terminal residue" evidence="1">
    <location>
        <position position="1"/>
    </location>
</feature>
<dbReference type="Pfam" id="PF12228">
    <property type="entry name" value="DUF3604"/>
    <property type="match status" value="1"/>
</dbReference>
<proteinExistence type="predicted"/>
<accession>A0A368BU67</accession>
<protein>
    <submittedName>
        <fullName evidence="1">DUF3604 domain-containing protein</fullName>
    </submittedName>
</protein>
<dbReference type="EMBL" id="QOPE01000027">
    <property type="protein sequence ID" value="RCL40407.1"/>
    <property type="molecule type" value="Genomic_DNA"/>
</dbReference>
<evidence type="ECO:0000313" key="1">
    <source>
        <dbReference type="EMBL" id="RCL40407.1"/>
    </source>
</evidence>
<sequence length="619" mass="70590">STPRKWLDTKESIRQCNNIAEGTNDLVSFLGWEWTQVSDVPENHFGHKNVIFLDTEEDAVPPRAIGSGGIAPLVMRLGLPWTMSLVPATLDLDNRERYFAFDKFFEEIQNTPICERGVPSKSLPLDCYEEAEDPNILFSKLKEWDTPYMVIPHGTTWGYYTPATSDWMKQLVDYQDDESQFLFEIYSGHGNSEEYRPWSDAIENESGDLFCPEATEEFLPTCQQAGRIMAQRCEDAGLDEKTCNDLSEKTKSYAANMGSAGFGAVNETRGDDFINAGQCMDCFLPAFNYRPLGSAQYILALRDFTDPENPKRFKFGFMGSSDNHNARPGTGYKELFRNRNTEARGWADPISEFLADTRRPKGELEPTYLRFGGDREITSIIDLNIVTDSERQSAYFMSGGLIAVHSNSRSREDIWDAMENKETYATSGPRILLWFDAFESNTRHHMGSELFTSESPKFKVKAAGSLIQKPGCPDYSDQALSQERLEKICNLECYNPSNERRKIDRIEIVKILPQQFAGEPIQDLVTESWMVFDCDDTSCEIEFTDEQFKFGKRDAIYYVRAIEEASQALSADPLRCEFDEFGNCIQTKICQEGYRKTEECMGPVEHRAWSSPIYLNYKS</sequence>
<evidence type="ECO:0000313" key="2">
    <source>
        <dbReference type="Proteomes" id="UP000253307"/>
    </source>
</evidence>
<name>A0A368BU67_9GAMM</name>
<comment type="caution">
    <text evidence="1">The sequence shown here is derived from an EMBL/GenBank/DDBJ whole genome shotgun (WGS) entry which is preliminary data.</text>
</comment>
<dbReference type="InterPro" id="IPR022028">
    <property type="entry name" value="DUF3604"/>
</dbReference>
<reference evidence="1 2" key="1">
    <citation type="journal article" date="2018" name="Microbiome">
        <title>Fine metagenomic profile of the Mediterranean stratified and mixed water columns revealed by assembly and recruitment.</title>
        <authorList>
            <person name="Haro-Moreno J.M."/>
            <person name="Lopez-Perez M."/>
            <person name="De La Torre J.R."/>
            <person name="Picazo A."/>
            <person name="Camacho A."/>
            <person name="Rodriguez-Valera F."/>
        </authorList>
    </citation>
    <scope>NUCLEOTIDE SEQUENCE [LARGE SCALE GENOMIC DNA]</scope>
    <source>
        <strain evidence="1">MED-G82</strain>
    </source>
</reference>
<dbReference type="Proteomes" id="UP000253307">
    <property type="component" value="Unassembled WGS sequence"/>
</dbReference>
<gene>
    <name evidence="1" type="ORF">DBW96_03585</name>
</gene>
<dbReference type="AlphaFoldDB" id="A0A368BU67"/>
<organism evidence="1 2">
    <name type="scientific">SAR86 cluster bacterium</name>
    <dbReference type="NCBI Taxonomy" id="2030880"/>
    <lineage>
        <taxon>Bacteria</taxon>
        <taxon>Pseudomonadati</taxon>
        <taxon>Pseudomonadota</taxon>
        <taxon>Gammaproteobacteria</taxon>
        <taxon>SAR86 cluster</taxon>
    </lineage>
</organism>